<dbReference type="PANTHER" id="PTHR31499:SF49">
    <property type="entry name" value="PROTEIN PHOSPHATE STARVATION RESPONSE 1-LIKE ISOFORM X1"/>
    <property type="match status" value="1"/>
</dbReference>
<evidence type="ECO:0000256" key="4">
    <source>
        <dbReference type="ARBA" id="ARBA00023242"/>
    </source>
</evidence>
<keyword evidence="8" id="KW-1185">Reference proteome</keyword>
<dbReference type="Pfam" id="PF00249">
    <property type="entry name" value="Myb_DNA-binding"/>
    <property type="match status" value="1"/>
</dbReference>
<dbReference type="PROSITE" id="PS51294">
    <property type="entry name" value="HTH_MYB"/>
    <property type="match status" value="1"/>
</dbReference>
<dbReference type="Gene3D" id="1.10.10.60">
    <property type="entry name" value="Homeodomain-like"/>
    <property type="match status" value="1"/>
</dbReference>
<dbReference type="GO" id="GO:0004252">
    <property type="term" value="F:serine-type endopeptidase activity"/>
    <property type="evidence" value="ECO:0007669"/>
    <property type="project" value="InterPro"/>
</dbReference>
<dbReference type="InterPro" id="IPR025756">
    <property type="entry name" value="Myb_CC_LHEQLE"/>
</dbReference>
<keyword evidence="4" id="KW-0539">Nucleus</keyword>
<dbReference type="Pfam" id="PF14379">
    <property type="entry name" value="Myb_CC_LHEQLE"/>
    <property type="match status" value="1"/>
</dbReference>
<dbReference type="STRING" id="52838.A0A4S8IHP3"/>
<keyword evidence="3" id="KW-0804">Transcription</keyword>
<dbReference type="InterPro" id="IPR036852">
    <property type="entry name" value="Peptidase_S8/S53_dom_sf"/>
</dbReference>
<protein>
    <recommendedName>
        <fullName evidence="6">HTH myb-type domain-containing protein</fullName>
    </recommendedName>
</protein>
<comment type="caution">
    <text evidence="7">The sequence shown here is derived from an EMBL/GenBank/DDBJ whole genome shotgun (WGS) entry which is preliminary data.</text>
</comment>
<dbReference type="PANTHER" id="PTHR31499">
    <property type="entry name" value="MYB FAMILY TRANSCRIPTION FACTOR PHL11"/>
    <property type="match status" value="1"/>
</dbReference>
<dbReference type="Gene3D" id="3.40.50.200">
    <property type="entry name" value="Peptidase S8/S53 domain"/>
    <property type="match status" value="1"/>
</dbReference>
<sequence length="629" mass="70398">MIPHASHLIYFRAHRCHVLYVAGLVGLPAAIRSAIMSTAQTLDNTGAAIRSHHGNDATPLSYGSGHIRPNSAMDPGLVYDLTNADYHDFLCSIGYTTEDMSYFQNYTCPSRYKLLEDFNYPAIVFPYHRNLQQTATRRLKNVGSPGTYRIRYRTPAGFNVTVKPESLTFDKVGDEKVFTVYMQPTPREYIKSGWNSGWLVWSDGKHHWVPFPAHDTQVLHRFVLRNTPCPNVFPLRTPDHAAKGRQLFSGTPTLKLCHCCSCAWCLADERMGIEGVCGTQLWDPSCRAMVRRRLPDWCWVRDIGAAPQGAMGYISPRPSSFRPSLAWTVEEGSPSRSSLFHPQQEDRERGRKKELRIKVLLGRVSPLPFGASPFDHKKVGGTMFSGLIHRPEASVPPPEEGHHSPSLVLTADPKPRLRWTADLHERFVDAVTQLGGPEKATPKTIMRTMGVKGLTLFHLKSHLQKYRLGKQSGKEMAEQSKDASYITEKPNSSVSSPRMPTSDVNEGQEVKEALRAQMEVERRLHEQVEVQKHVQIRMEAYHNYIDSLIAMAYKIVSEQIALSGFGSVGDLPNLANAFICSLSDPSSQSNFHESSVGSIKLHSAGGKHSPPSAIECQFNHQEPLKHEPC</sequence>
<dbReference type="FunFam" id="1.10.10.60:FF:000002">
    <property type="entry name" value="Myb family transcription factor"/>
    <property type="match status" value="1"/>
</dbReference>
<dbReference type="GO" id="GO:0003700">
    <property type="term" value="F:DNA-binding transcription factor activity"/>
    <property type="evidence" value="ECO:0007669"/>
    <property type="project" value="InterPro"/>
</dbReference>
<accession>A0A4S8IHP3</accession>
<evidence type="ECO:0000256" key="1">
    <source>
        <dbReference type="ARBA" id="ARBA00023015"/>
    </source>
</evidence>
<evidence type="ECO:0000313" key="7">
    <source>
        <dbReference type="EMBL" id="THU47813.1"/>
    </source>
</evidence>
<name>A0A4S8IHP3_MUSBA</name>
<feature type="region of interest" description="Disordered" evidence="5">
    <location>
        <begin position="332"/>
        <end position="351"/>
    </location>
</feature>
<evidence type="ECO:0000256" key="5">
    <source>
        <dbReference type="SAM" id="MobiDB-lite"/>
    </source>
</evidence>
<dbReference type="InterPro" id="IPR017930">
    <property type="entry name" value="Myb_dom"/>
</dbReference>
<evidence type="ECO:0000256" key="3">
    <source>
        <dbReference type="ARBA" id="ARBA00023163"/>
    </source>
</evidence>
<dbReference type="GO" id="GO:0006508">
    <property type="term" value="P:proteolysis"/>
    <property type="evidence" value="ECO:0007669"/>
    <property type="project" value="InterPro"/>
</dbReference>
<feature type="compositionally biased region" description="Basic and acidic residues" evidence="5">
    <location>
        <begin position="472"/>
        <end position="481"/>
    </location>
</feature>
<feature type="region of interest" description="Disordered" evidence="5">
    <location>
        <begin position="470"/>
        <end position="505"/>
    </location>
</feature>
<dbReference type="Pfam" id="PF17766">
    <property type="entry name" value="fn3_6"/>
    <property type="match status" value="1"/>
</dbReference>
<dbReference type="InterPro" id="IPR041469">
    <property type="entry name" value="Subtilisin-like_FN3"/>
</dbReference>
<organism evidence="7 8">
    <name type="scientific">Musa balbisiana</name>
    <name type="common">Banana</name>
    <dbReference type="NCBI Taxonomy" id="52838"/>
    <lineage>
        <taxon>Eukaryota</taxon>
        <taxon>Viridiplantae</taxon>
        <taxon>Streptophyta</taxon>
        <taxon>Embryophyta</taxon>
        <taxon>Tracheophyta</taxon>
        <taxon>Spermatophyta</taxon>
        <taxon>Magnoliopsida</taxon>
        <taxon>Liliopsida</taxon>
        <taxon>Zingiberales</taxon>
        <taxon>Musaceae</taxon>
        <taxon>Musa</taxon>
    </lineage>
</organism>
<dbReference type="Proteomes" id="UP000317650">
    <property type="component" value="Chromosome 9"/>
</dbReference>
<dbReference type="EMBL" id="PYDT01000010">
    <property type="protein sequence ID" value="THU47813.1"/>
    <property type="molecule type" value="Genomic_DNA"/>
</dbReference>
<feature type="compositionally biased region" description="Polar residues" evidence="5">
    <location>
        <begin position="489"/>
        <end position="505"/>
    </location>
</feature>
<feature type="domain" description="HTH myb-type" evidence="6">
    <location>
        <begin position="411"/>
        <end position="471"/>
    </location>
</feature>
<dbReference type="InterPro" id="IPR006447">
    <property type="entry name" value="Myb_dom_plants"/>
</dbReference>
<gene>
    <name evidence="7" type="ORF">C4D60_Mb09t19600</name>
</gene>
<dbReference type="NCBIfam" id="TIGR01557">
    <property type="entry name" value="myb_SHAQKYF"/>
    <property type="match status" value="1"/>
</dbReference>
<dbReference type="InterPro" id="IPR009057">
    <property type="entry name" value="Homeodomain-like_sf"/>
</dbReference>
<dbReference type="GO" id="GO:0003677">
    <property type="term" value="F:DNA binding"/>
    <property type="evidence" value="ECO:0007669"/>
    <property type="project" value="UniProtKB-KW"/>
</dbReference>
<evidence type="ECO:0000313" key="8">
    <source>
        <dbReference type="Proteomes" id="UP000317650"/>
    </source>
</evidence>
<dbReference type="Gene3D" id="2.60.40.2310">
    <property type="match status" value="1"/>
</dbReference>
<dbReference type="InterPro" id="IPR001005">
    <property type="entry name" value="SANT/Myb"/>
</dbReference>
<proteinExistence type="predicted"/>
<evidence type="ECO:0000256" key="2">
    <source>
        <dbReference type="ARBA" id="ARBA00023125"/>
    </source>
</evidence>
<dbReference type="SUPFAM" id="SSF46689">
    <property type="entry name" value="Homeodomain-like"/>
    <property type="match status" value="1"/>
</dbReference>
<dbReference type="InterPro" id="IPR046955">
    <property type="entry name" value="PHR1-like"/>
</dbReference>
<evidence type="ECO:0000259" key="6">
    <source>
        <dbReference type="PROSITE" id="PS51294"/>
    </source>
</evidence>
<dbReference type="AlphaFoldDB" id="A0A4S8IHP3"/>
<reference evidence="7 8" key="1">
    <citation type="journal article" date="2019" name="Nat. Plants">
        <title>Genome sequencing of Musa balbisiana reveals subgenome evolution and function divergence in polyploid bananas.</title>
        <authorList>
            <person name="Yao X."/>
        </authorList>
    </citation>
    <scope>NUCLEOTIDE SEQUENCE [LARGE SCALE GENOMIC DNA]</scope>
    <source>
        <strain evidence="8">cv. DH-PKW</strain>
        <tissue evidence="7">Leaves</tissue>
    </source>
</reference>
<keyword evidence="2" id="KW-0238">DNA-binding</keyword>
<keyword evidence="1" id="KW-0805">Transcription regulation</keyword>